<dbReference type="EMBL" id="JAELUP010000076">
    <property type="protein sequence ID" value="MBJ6362484.1"/>
    <property type="molecule type" value="Genomic_DNA"/>
</dbReference>
<dbReference type="Proteomes" id="UP000640274">
    <property type="component" value="Unassembled WGS sequence"/>
</dbReference>
<keyword evidence="2" id="KW-1185">Reference proteome</keyword>
<sequence length="244" mass="28067">MAERPVFISSPEKKGFVEVRDIEFQWYPGFAISQKQKSISSLHKRLLNIYPSINVLEISSKSLELLGISLSAFNLMIRTKNNKEFSVETAFQASKVFECGGPFLDLYEKSSRDAKKDPRIKGSGRLLHFQFFSRKWELEPKTLFYDWLYINALAMNRELSEKLFEYDAFTDIEFNPEKSINCQAKSAALYVSLHRANLLQEALSSVEGYRSIVIGQKSVAENKVDVKKKPNEDIQQLSLFDDLI</sequence>
<dbReference type="AlphaFoldDB" id="A0A934MRM4"/>
<dbReference type="RefSeq" id="WP_199020029.1">
    <property type="nucleotide sequence ID" value="NZ_JAELUP010000076.1"/>
</dbReference>
<organism evidence="1 2">
    <name type="scientific">Paenibacillus roseus</name>
    <dbReference type="NCBI Taxonomy" id="2798579"/>
    <lineage>
        <taxon>Bacteria</taxon>
        <taxon>Bacillati</taxon>
        <taxon>Bacillota</taxon>
        <taxon>Bacilli</taxon>
        <taxon>Bacillales</taxon>
        <taxon>Paenibacillaceae</taxon>
        <taxon>Paenibacillus</taxon>
    </lineage>
</organism>
<evidence type="ECO:0000313" key="2">
    <source>
        <dbReference type="Proteomes" id="UP000640274"/>
    </source>
</evidence>
<gene>
    <name evidence="1" type="ORF">JFN88_14645</name>
</gene>
<proteinExistence type="predicted"/>
<dbReference type="InterPro" id="IPR053913">
    <property type="entry name" value="NADAR-DarT1"/>
</dbReference>
<comment type="caution">
    <text evidence="1">The sequence shown here is derived from an EMBL/GenBank/DDBJ whole genome shotgun (WGS) entry which is preliminary data.</text>
</comment>
<dbReference type="Pfam" id="PF22397">
    <property type="entry name" value="NADAR-DarT1"/>
    <property type="match status" value="1"/>
</dbReference>
<protein>
    <submittedName>
        <fullName evidence="1">Uncharacterized protein</fullName>
    </submittedName>
</protein>
<accession>A0A934MRM4</accession>
<evidence type="ECO:0000313" key="1">
    <source>
        <dbReference type="EMBL" id="MBJ6362484.1"/>
    </source>
</evidence>
<reference evidence="1" key="1">
    <citation type="submission" date="2020-12" db="EMBL/GenBank/DDBJ databases">
        <authorList>
            <person name="Huq M.A."/>
        </authorList>
    </citation>
    <scope>NUCLEOTIDE SEQUENCE</scope>
    <source>
        <strain evidence="1">MAHUQ-46</strain>
    </source>
</reference>
<name>A0A934MRM4_9BACL</name>